<sequence length="271" mass="30958">MAHPNPIRAVAIPKYYYTLPNDTTYKPMVADSDFWTLATVLPQNRVVLVYIVDDDQLMNSSPNIEIQASVDSFDIPHMLAPNTEIQASTNSFDIPHMYDPFGIFEGFLEQAYEGDREQDNLVEVGIHNMENEESDGDGNSEDSDYQDSDYEQSDVDDNLFDNNVEKTKGTNTIGKCNGNRSGSSSSSEGEQPVKRKSKKKMSKLIPFRSDLDIKNPQFRTGMIFANRKEFRQAVTYYGCVNGRQIRFPIRERYKVQVYIMHSHFNCQKASQ</sequence>
<name>A0A498HRS5_MALDO</name>
<evidence type="ECO:0000256" key="1">
    <source>
        <dbReference type="SAM" id="MobiDB-lite"/>
    </source>
</evidence>
<gene>
    <name evidence="2" type="ORF">DVH24_016291</name>
</gene>
<accession>A0A498HRS5</accession>
<evidence type="ECO:0000313" key="2">
    <source>
        <dbReference type="EMBL" id="RXH73469.1"/>
    </source>
</evidence>
<reference evidence="2 3" key="1">
    <citation type="submission" date="2018-10" db="EMBL/GenBank/DDBJ databases">
        <title>A high-quality apple genome assembly.</title>
        <authorList>
            <person name="Hu J."/>
        </authorList>
    </citation>
    <scope>NUCLEOTIDE SEQUENCE [LARGE SCALE GENOMIC DNA]</scope>
    <source>
        <strain evidence="3">cv. HFTH1</strain>
        <tissue evidence="2">Young leaf</tissue>
    </source>
</reference>
<proteinExistence type="predicted"/>
<feature type="compositionally biased region" description="Low complexity" evidence="1">
    <location>
        <begin position="181"/>
        <end position="190"/>
    </location>
</feature>
<dbReference type="EMBL" id="RDQH01000341">
    <property type="protein sequence ID" value="RXH73469.1"/>
    <property type="molecule type" value="Genomic_DNA"/>
</dbReference>
<dbReference type="AlphaFoldDB" id="A0A498HRS5"/>
<keyword evidence="3" id="KW-1185">Reference proteome</keyword>
<dbReference type="Proteomes" id="UP000290289">
    <property type="component" value="Chromosome 15"/>
</dbReference>
<organism evidence="2 3">
    <name type="scientific">Malus domestica</name>
    <name type="common">Apple</name>
    <name type="synonym">Pyrus malus</name>
    <dbReference type="NCBI Taxonomy" id="3750"/>
    <lineage>
        <taxon>Eukaryota</taxon>
        <taxon>Viridiplantae</taxon>
        <taxon>Streptophyta</taxon>
        <taxon>Embryophyta</taxon>
        <taxon>Tracheophyta</taxon>
        <taxon>Spermatophyta</taxon>
        <taxon>Magnoliopsida</taxon>
        <taxon>eudicotyledons</taxon>
        <taxon>Gunneridae</taxon>
        <taxon>Pentapetalae</taxon>
        <taxon>rosids</taxon>
        <taxon>fabids</taxon>
        <taxon>Rosales</taxon>
        <taxon>Rosaceae</taxon>
        <taxon>Amygdaloideae</taxon>
        <taxon>Maleae</taxon>
        <taxon>Malus</taxon>
    </lineage>
</organism>
<comment type="caution">
    <text evidence="2">The sequence shown here is derived from an EMBL/GenBank/DDBJ whole genome shotgun (WGS) entry which is preliminary data.</text>
</comment>
<feature type="compositionally biased region" description="Polar residues" evidence="1">
    <location>
        <begin position="169"/>
        <end position="180"/>
    </location>
</feature>
<evidence type="ECO:0000313" key="3">
    <source>
        <dbReference type="Proteomes" id="UP000290289"/>
    </source>
</evidence>
<evidence type="ECO:0008006" key="4">
    <source>
        <dbReference type="Google" id="ProtNLM"/>
    </source>
</evidence>
<protein>
    <recommendedName>
        <fullName evidence="4">Transposase MuDR plant domain-containing protein</fullName>
    </recommendedName>
</protein>
<feature type="region of interest" description="Disordered" evidence="1">
    <location>
        <begin position="129"/>
        <end position="201"/>
    </location>
</feature>
<feature type="compositionally biased region" description="Acidic residues" evidence="1">
    <location>
        <begin position="131"/>
        <end position="159"/>
    </location>
</feature>